<gene>
    <name evidence="1" type="ORF">EXM22_04040</name>
</gene>
<accession>A0A5C1QJN4</accession>
<dbReference type="AlphaFoldDB" id="A0A5C1QJN4"/>
<evidence type="ECO:0000313" key="2">
    <source>
        <dbReference type="Proteomes" id="UP000324209"/>
    </source>
</evidence>
<dbReference type="EMBL" id="CP036150">
    <property type="protein sequence ID" value="QEN07200.1"/>
    <property type="molecule type" value="Genomic_DNA"/>
</dbReference>
<name>A0A5C1QJN4_9SPIO</name>
<proteinExistence type="predicted"/>
<dbReference type="RefSeq" id="WP_149485282.1">
    <property type="nucleotide sequence ID" value="NZ_CP036150.1"/>
</dbReference>
<sequence length="471" mass="54302">MIHYNRKILILTYIFYISLSAGAIDIPFGSDLPYSHYSTWSEPLNTDQLIRLYLTSSGLQENNFSKYEKRIYQFLEKSESSVQSSQSDEEKSEALLLYMHNNLFKRYSLKQTRVDKIFDTGYYNCVSSAALFIILNRYHNIFIEGVHAIDHTFCVLPEDGDRDGIDIETTSEWGFDPGSRKEFQSNFTNRTGYVYVPQGNYNHRVRLNDKDMAGLILQNRIVELQGTNQHQEALTLAADRLLLTGSTQALEDYFDAVQNAAALLNSKSDYIGAFQIVHKAFTGPYEFPLFLIKTQSQILFNASADLVNKNRLEEARQFLTDYSSFILTEELATIESLIQQRSLELKVREPFSEELIKEIEQSLDDGYITEVTARSLASFHYLLEAENYSNRGEHRKAFDFLMSAPPWVQQDREFKRILTHVRNNTAIVFHNQVVQLINEGRTTEANTLLREALRLLPGHTLLLQDEKKLSN</sequence>
<keyword evidence="2" id="KW-1185">Reference proteome</keyword>
<protein>
    <submittedName>
        <fullName evidence="1">Uncharacterized protein</fullName>
    </submittedName>
</protein>
<reference evidence="1 2" key="1">
    <citation type="submission" date="2019-02" db="EMBL/GenBank/DDBJ databases">
        <title>Complete Genome Sequence and Methylome Analysis of free living Spirochaetas.</title>
        <authorList>
            <person name="Fomenkov A."/>
            <person name="Dubinina G."/>
            <person name="Leshcheva N."/>
            <person name="Mikheeva N."/>
            <person name="Grabovich M."/>
            <person name="Vincze T."/>
            <person name="Roberts R.J."/>
        </authorList>
    </citation>
    <scope>NUCLEOTIDE SEQUENCE [LARGE SCALE GENOMIC DNA]</scope>
    <source>
        <strain evidence="1 2">K2</strain>
    </source>
</reference>
<dbReference type="Proteomes" id="UP000324209">
    <property type="component" value="Chromosome"/>
</dbReference>
<evidence type="ECO:0000313" key="1">
    <source>
        <dbReference type="EMBL" id="QEN07200.1"/>
    </source>
</evidence>
<dbReference type="KEGG" id="ock:EXM22_04040"/>
<organism evidence="1 2">
    <name type="scientific">Oceanispirochaeta crateris</name>
    <dbReference type="NCBI Taxonomy" id="2518645"/>
    <lineage>
        <taxon>Bacteria</taxon>
        <taxon>Pseudomonadati</taxon>
        <taxon>Spirochaetota</taxon>
        <taxon>Spirochaetia</taxon>
        <taxon>Spirochaetales</taxon>
        <taxon>Spirochaetaceae</taxon>
        <taxon>Oceanispirochaeta</taxon>
    </lineage>
</organism>
<dbReference type="OrthoDB" id="305390at2"/>